<keyword evidence="2" id="KW-1185">Reference proteome</keyword>
<evidence type="ECO:0000313" key="1">
    <source>
        <dbReference type="EMBL" id="SDI47933.1"/>
    </source>
</evidence>
<reference evidence="2" key="1">
    <citation type="submission" date="2016-10" db="EMBL/GenBank/DDBJ databases">
        <authorList>
            <person name="Varghese N."/>
            <person name="Submissions S."/>
        </authorList>
    </citation>
    <scope>NUCLEOTIDE SEQUENCE [LARGE SCALE GENOMIC DNA]</scope>
    <source>
        <strain evidence="2">CCM 7469</strain>
    </source>
</reference>
<dbReference type="AlphaFoldDB" id="A0A1G8KX48"/>
<dbReference type="RefSeq" id="WP_139199097.1">
    <property type="nucleotide sequence ID" value="NZ_FNDS01000010.1"/>
</dbReference>
<dbReference type="EMBL" id="FNDS01000010">
    <property type="protein sequence ID" value="SDI47933.1"/>
    <property type="molecule type" value="Genomic_DNA"/>
</dbReference>
<organism evidence="1 2">
    <name type="scientific">Pseudomonas panipatensis</name>
    <dbReference type="NCBI Taxonomy" id="428992"/>
    <lineage>
        <taxon>Bacteria</taxon>
        <taxon>Pseudomonadati</taxon>
        <taxon>Pseudomonadota</taxon>
        <taxon>Gammaproteobacteria</taxon>
        <taxon>Pseudomonadales</taxon>
        <taxon>Pseudomonadaceae</taxon>
        <taxon>Pseudomonas</taxon>
    </lineage>
</organism>
<proteinExistence type="predicted"/>
<protein>
    <submittedName>
        <fullName evidence="1">Uncharacterized protein</fullName>
    </submittedName>
</protein>
<accession>A0A1G8KX48</accession>
<dbReference type="STRING" id="428992.SAMN05216272_1106"/>
<name>A0A1G8KX48_9PSED</name>
<dbReference type="Proteomes" id="UP000199636">
    <property type="component" value="Unassembled WGS sequence"/>
</dbReference>
<gene>
    <name evidence="1" type="ORF">SAMN05216272_1106</name>
</gene>
<sequence>MNRRRFLAGSWAAVLGGGLLMALQPSLLTASPRFDDAPIVLISNGSRPSRIFADAFASQSGRSSDVSTVDWSDGLSPAALAAYEREVAKRRTLVAGLLSWSEWEVLSMLTPRFASLHEMSHLRQMAAAGSFRLHRAPTSADSASPLISSRQTWAATAGLLAAESLRTATLRHAEAIQAWKSDGSTSSTPFVSFAYLTV</sequence>
<evidence type="ECO:0000313" key="2">
    <source>
        <dbReference type="Proteomes" id="UP000199636"/>
    </source>
</evidence>